<gene>
    <name evidence="3" type="ORF">SCP_0105170</name>
</gene>
<dbReference type="AlphaFoldDB" id="A0A401G663"/>
<accession>A0A401G663</accession>
<organism evidence="3 4">
    <name type="scientific">Sparassis crispa</name>
    <dbReference type="NCBI Taxonomy" id="139825"/>
    <lineage>
        <taxon>Eukaryota</taxon>
        <taxon>Fungi</taxon>
        <taxon>Dikarya</taxon>
        <taxon>Basidiomycota</taxon>
        <taxon>Agaricomycotina</taxon>
        <taxon>Agaricomycetes</taxon>
        <taxon>Polyporales</taxon>
        <taxon>Sparassidaceae</taxon>
        <taxon>Sparassis</taxon>
    </lineage>
</organism>
<keyword evidence="4" id="KW-1185">Reference proteome</keyword>
<keyword evidence="1" id="KW-0812">Transmembrane</keyword>
<feature type="transmembrane region" description="Helical" evidence="1">
    <location>
        <begin position="123"/>
        <end position="148"/>
    </location>
</feature>
<evidence type="ECO:0000256" key="1">
    <source>
        <dbReference type="SAM" id="Phobius"/>
    </source>
</evidence>
<evidence type="ECO:0000313" key="3">
    <source>
        <dbReference type="EMBL" id="GBE77637.1"/>
    </source>
</evidence>
<feature type="transmembrane region" description="Helical" evidence="1">
    <location>
        <begin position="20"/>
        <end position="38"/>
    </location>
</feature>
<feature type="transmembrane region" description="Helical" evidence="1">
    <location>
        <begin position="59"/>
        <end position="78"/>
    </location>
</feature>
<name>A0A401G663_9APHY</name>
<feature type="transmembrane region" description="Helical" evidence="1">
    <location>
        <begin position="214"/>
        <end position="233"/>
    </location>
</feature>
<comment type="caution">
    <text evidence="3">The sequence shown here is derived from an EMBL/GenBank/DDBJ whole genome shotgun (WGS) entry which is preliminary data.</text>
</comment>
<feature type="transmembrane region" description="Helical" evidence="1">
    <location>
        <begin position="90"/>
        <end position="111"/>
    </location>
</feature>
<feature type="domain" description="DUF6533" evidence="2">
    <location>
        <begin position="25"/>
        <end position="65"/>
    </location>
</feature>
<dbReference type="RefSeq" id="XP_027608550.1">
    <property type="nucleotide sequence ID" value="XM_027752749.1"/>
</dbReference>
<protein>
    <recommendedName>
        <fullName evidence="2">DUF6533 domain-containing protein</fullName>
    </recommendedName>
</protein>
<dbReference type="InParanoid" id="A0A401G663"/>
<keyword evidence="1" id="KW-1133">Transmembrane helix</keyword>
<feature type="transmembrane region" description="Helical" evidence="1">
    <location>
        <begin position="173"/>
        <end position="193"/>
    </location>
</feature>
<dbReference type="InterPro" id="IPR045340">
    <property type="entry name" value="DUF6533"/>
</dbReference>
<dbReference type="EMBL" id="BFAD01000001">
    <property type="protein sequence ID" value="GBE77637.1"/>
    <property type="molecule type" value="Genomic_DNA"/>
</dbReference>
<sequence>MIHDTSQLEQDVVNLTTTGRIWYISMVLLLYDYCLTLCDEVHHVWRSRSLRGRLIFFTNRYWPIAFMVFDSVVLRVFQTSDTGVMVNCHFFFQWAVYSPIPSSISLGIILISKLHAMYGCNRTLLAVMCTLLVVEIVATAAAGGIAAYKMRAVTVAAHTGCFPGNDYAYDWSFWVPPLGFEAFLFALALWKVVQEVRDDMQTSRLMVVLLRDSIFYFGAACTILLINFFVWLFRPALLGAFVPLVTTCRSIIGCRMLLNIQEAAEMTADTPSDILPSIQFRTFTVNEEGNNKECSRDMP</sequence>
<dbReference type="Proteomes" id="UP000287166">
    <property type="component" value="Unassembled WGS sequence"/>
</dbReference>
<evidence type="ECO:0000259" key="2">
    <source>
        <dbReference type="Pfam" id="PF20151"/>
    </source>
</evidence>
<dbReference type="GeneID" id="38774554"/>
<proteinExistence type="predicted"/>
<evidence type="ECO:0000313" key="4">
    <source>
        <dbReference type="Proteomes" id="UP000287166"/>
    </source>
</evidence>
<keyword evidence="1" id="KW-0472">Membrane</keyword>
<dbReference type="OrthoDB" id="3256360at2759"/>
<reference evidence="3 4" key="1">
    <citation type="journal article" date="2018" name="Sci. Rep.">
        <title>Genome sequence of the cauliflower mushroom Sparassis crispa (Hanabiratake) and its association with beneficial usage.</title>
        <authorList>
            <person name="Kiyama R."/>
            <person name="Furutani Y."/>
            <person name="Kawaguchi K."/>
            <person name="Nakanishi T."/>
        </authorList>
    </citation>
    <scope>NUCLEOTIDE SEQUENCE [LARGE SCALE GENOMIC DNA]</scope>
</reference>
<dbReference type="Pfam" id="PF20151">
    <property type="entry name" value="DUF6533"/>
    <property type="match status" value="1"/>
</dbReference>